<dbReference type="EMBL" id="JAACJM010000039">
    <property type="protein sequence ID" value="KAF5361664.1"/>
    <property type="molecule type" value="Genomic_DNA"/>
</dbReference>
<organism evidence="2 3">
    <name type="scientific">Tetrapyrgos nigripes</name>
    <dbReference type="NCBI Taxonomy" id="182062"/>
    <lineage>
        <taxon>Eukaryota</taxon>
        <taxon>Fungi</taxon>
        <taxon>Dikarya</taxon>
        <taxon>Basidiomycota</taxon>
        <taxon>Agaricomycotina</taxon>
        <taxon>Agaricomycetes</taxon>
        <taxon>Agaricomycetidae</taxon>
        <taxon>Agaricales</taxon>
        <taxon>Marasmiineae</taxon>
        <taxon>Marasmiaceae</taxon>
        <taxon>Tetrapyrgos</taxon>
    </lineage>
</organism>
<evidence type="ECO:0000256" key="1">
    <source>
        <dbReference type="SAM" id="MobiDB-lite"/>
    </source>
</evidence>
<dbReference type="OrthoDB" id="1696305at2759"/>
<feature type="compositionally biased region" description="Basic and acidic residues" evidence="1">
    <location>
        <begin position="39"/>
        <end position="53"/>
    </location>
</feature>
<protein>
    <submittedName>
        <fullName evidence="2">Uncharacterized protein</fullName>
    </submittedName>
</protein>
<name>A0A8H5GB42_9AGAR</name>
<dbReference type="AlphaFoldDB" id="A0A8H5GB42"/>
<evidence type="ECO:0000313" key="2">
    <source>
        <dbReference type="EMBL" id="KAF5361664.1"/>
    </source>
</evidence>
<evidence type="ECO:0000313" key="3">
    <source>
        <dbReference type="Proteomes" id="UP000559256"/>
    </source>
</evidence>
<keyword evidence="3" id="KW-1185">Reference proteome</keyword>
<reference evidence="2 3" key="1">
    <citation type="journal article" date="2020" name="ISME J.">
        <title>Uncovering the hidden diversity of litter-decomposition mechanisms in mushroom-forming fungi.</title>
        <authorList>
            <person name="Floudas D."/>
            <person name="Bentzer J."/>
            <person name="Ahren D."/>
            <person name="Johansson T."/>
            <person name="Persson P."/>
            <person name="Tunlid A."/>
        </authorList>
    </citation>
    <scope>NUCLEOTIDE SEQUENCE [LARGE SCALE GENOMIC DNA]</scope>
    <source>
        <strain evidence="2 3">CBS 291.85</strain>
    </source>
</reference>
<sequence>MHDGRHTVIDLNNKWSTTILKELMEVSGGDAWQKWKRTAQSEEKPVVPGEKNETSSLSNDSGSNVTLLSYAAFRAANPIKPKEKTQAKATENDAAKEPVKPTQKKVKGGKVEAPFVEELKLDPTKTGAAAILP</sequence>
<accession>A0A8H5GB42</accession>
<feature type="region of interest" description="Disordered" evidence="1">
    <location>
        <begin position="36"/>
        <end position="61"/>
    </location>
</feature>
<feature type="region of interest" description="Disordered" evidence="1">
    <location>
        <begin position="78"/>
        <end position="109"/>
    </location>
</feature>
<comment type="caution">
    <text evidence="2">The sequence shown here is derived from an EMBL/GenBank/DDBJ whole genome shotgun (WGS) entry which is preliminary data.</text>
</comment>
<proteinExistence type="predicted"/>
<gene>
    <name evidence="2" type="ORF">D9758_007302</name>
</gene>
<dbReference type="Proteomes" id="UP000559256">
    <property type="component" value="Unassembled WGS sequence"/>
</dbReference>
<feature type="compositionally biased region" description="Basic and acidic residues" evidence="1">
    <location>
        <begin position="80"/>
        <end position="99"/>
    </location>
</feature>